<dbReference type="RefSeq" id="WP_094033113.1">
    <property type="nucleotide sequence ID" value="NZ_CP022540.1"/>
</dbReference>
<dbReference type="SUPFAM" id="SSF50346">
    <property type="entry name" value="PRC-barrel domain"/>
    <property type="match status" value="1"/>
</dbReference>
<dbReference type="KEGG" id="aht:ANTHELSMS3_00042"/>
<accession>A0A222DYJ1</accession>
<organism evidence="2 3">
    <name type="scientific">Antarctobacter heliothermus</name>
    <dbReference type="NCBI Taxonomy" id="74033"/>
    <lineage>
        <taxon>Bacteria</taxon>
        <taxon>Pseudomonadati</taxon>
        <taxon>Pseudomonadota</taxon>
        <taxon>Alphaproteobacteria</taxon>
        <taxon>Rhodobacterales</taxon>
        <taxon>Roseobacteraceae</taxon>
        <taxon>Antarctobacter</taxon>
    </lineage>
</organism>
<dbReference type="OrthoDB" id="7865530at2"/>
<evidence type="ECO:0000313" key="3">
    <source>
        <dbReference type="Proteomes" id="UP000203589"/>
    </source>
</evidence>
<keyword evidence="3" id="KW-1185">Reference proteome</keyword>
<feature type="domain" description="PRC-barrel" evidence="1">
    <location>
        <begin position="146"/>
        <end position="213"/>
    </location>
</feature>
<gene>
    <name evidence="2" type="ORF">ANTHELSMS3_00042</name>
</gene>
<reference evidence="2 3" key="1">
    <citation type="submission" date="2017-07" db="EMBL/GenBank/DDBJ databases">
        <title>Genome Sequence of Antarctobacter heliothermus Strain SMS3 Isolated from a culture of the Diatom Skeletonema marinoi.</title>
        <authorList>
            <person name="Topel M."/>
            <person name="Pinder M.I.M."/>
            <person name="Johansson O.N."/>
            <person name="Kourtchenko O."/>
            <person name="Godhe A."/>
            <person name="Clarke A.K."/>
        </authorList>
    </citation>
    <scope>NUCLEOTIDE SEQUENCE [LARGE SCALE GENOMIC DNA]</scope>
    <source>
        <strain evidence="2 3">SMS3</strain>
    </source>
</reference>
<evidence type="ECO:0000313" key="2">
    <source>
        <dbReference type="EMBL" id="ASP18768.1"/>
    </source>
</evidence>
<dbReference type="Pfam" id="PF05239">
    <property type="entry name" value="PRC"/>
    <property type="match status" value="1"/>
</dbReference>
<dbReference type="InterPro" id="IPR027275">
    <property type="entry name" value="PRC-brl_dom"/>
</dbReference>
<dbReference type="InterPro" id="IPR011033">
    <property type="entry name" value="PRC_barrel-like_sf"/>
</dbReference>
<dbReference type="AlphaFoldDB" id="A0A222DYJ1"/>
<name>A0A222DYJ1_9RHOB</name>
<sequence length="222" mass="23829">MLHDLSELFETPLETHSGPAGLREIFFDRNTGRIRLVAIEMARTAPRTEALIDAARLSTPVHDGGGWTLSVGDDEIAAALSWPEVLEQDAMDLAIWPMVVAGPLGTSFAPLLALSALRENAPDSNPTSPDTQTANELVAPLQQAGDWIGATVFGHDGELGRLTGLMFEPATRTIRALRLTDTPAGGPVELPYDRLRYRAESGGHLVVDATRDDLIQVGTENA</sequence>
<protein>
    <recommendedName>
        <fullName evidence="1">PRC-barrel domain-containing protein</fullName>
    </recommendedName>
</protein>
<dbReference type="Proteomes" id="UP000203589">
    <property type="component" value="Chromosome"/>
</dbReference>
<proteinExistence type="predicted"/>
<dbReference type="EMBL" id="CP022540">
    <property type="protein sequence ID" value="ASP18768.1"/>
    <property type="molecule type" value="Genomic_DNA"/>
</dbReference>
<evidence type="ECO:0000259" key="1">
    <source>
        <dbReference type="Pfam" id="PF05239"/>
    </source>
</evidence>